<dbReference type="Pfam" id="PF01683">
    <property type="entry name" value="EB"/>
    <property type="match status" value="1"/>
</dbReference>
<feature type="domain" description="EB" evidence="1">
    <location>
        <begin position="50"/>
        <end position="93"/>
    </location>
</feature>
<protein>
    <recommendedName>
        <fullName evidence="1">EB domain-containing protein</fullName>
    </recommendedName>
</protein>
<accession>A0A2T7P3M2</accession>
<comment type="caution">
    <text evidence="2">The sequence shown here is derived from an EMBL/GenBank/DDBJ whole genome shotgun (WGS) entry which is preliminary data.</text>
</comment>
<dbReference type="OrthoDB" id="9978656at2759"/>
<name>A0A2T7P3M2_POMCA</name>
<evidence type="ECO:0000313" key="2">
    <source>
        <dbReference type="EMBL" id="PVD28006.1"/>
    </source>
</evidence>
<reference evidence="2 3" key="1">
    <citation type="submission" date="2018-04" db="EMBL/GenBank/DDBJ databases">
        <title>The genome of golden apple snail Pomacea canaliculata provides insight into stress tolerance and invasive adaptation.</title>
        <authorList>
            <person name="Liu C."/>
            <person name="Liu B."/>
            <person name="Ren Y."/>
            <person name="Zhang Y."/>
            <person name="Wang H."/>
            <person name="Li S."/>
            <person name="Jiang F."/>
            <person name="Yin L."/>
            <person name="Zhang G."/>
            <person name="Qian W."/>
            <person name="Fan W."/>
        </authorList>
    </citation>
    <scope>NUCLEOTIDE SEQUENCE [LARGE SCALE GENOMIC DNA]</scope>
    <source>
        <strain evidence="2">SZHN2017</strain>
        <tissue evidence="2">Muscle</tissue>
    </source>
</reference>
<evidence type="ECO:0000259" key="1">
    <source>
        <dbReference type="Pfam" id="PF01683"/>
    </source>
</evidence>
<organism evidence="2 3">
    <name type="scientific">Pomacea canaliculata</name>
    <name type="common">Golden apple snail</name>
    <dbReference type="NCBI Taxonomy" id="400727"/>
    <lineage>
        <taxon>Eukaryota</taxon>
        <taxon>Metazoa</taxon>
        <taxon>Spiralia</taxon>
        <taxon>Lophotrochozoa</taxon>
        <taxon>Mollusca</taxon>
        <taxon>Gastropoda</taxon>
        <taxon>Caenogastropoda</taxon>
        <taxon>Architaenioglossa</taxon>
        <taxon>Ampullarioidea</taxon>
        <taxon>Ampullariidae</taxon>
        <taxon>Pomacea</taxon>
    </lineage>
</organism>
<dbReference type="Proteomes" id="UP000245119">
    <property type="component" value="Linkage Group LG6"/>
</dbReference>
<evidence type="ECO:0000313" key="3">
    <source>
        <dbReference type="Proteomes" id="UP000245119"/>
    </source>
</evidence>
<dbReference type="AlphaFoldDB" id="A0A2T7P3M2"/>
<gene>
    <name evidence="2" type="ORF">C0Q70_10586</name>
</gene>
<proteinExistence type="predicted"/>
<dbReference type="EMBL" id="PZQS01000006">
    <property type="protein sequence ID" value="PVD28006.1"/>
    <property type="molecule type" value="Genomic_DNA"/>
</dbReference>
<keyword evidence="3" id="KW-1185">Reference proteome</keyword>
<sequence length="179" mass="19110">MRYVGYKSGLPLAFLLRDYQPHLLRVPGGPPDQSKLSASRFDEVLVCILKPSDSQIGAACLPTTECSAIPNSECLNGACECKQGYYADHGSDCRPKKGLTDPCTNNDECQDSSHCDGGHCVAITTTVGTTTVGTTIVNTAGTNNNSHNNTSNGAQSSVFTGDKLLMISMFLLYLLVNRN</sequence>
<dbReference type="InterPro" id="IPR006149">
    <property type="entry name" value="EB_dom"/>
</dbReference>